<dbReference type="RefSeq" id="WP_344005778.1">
    <property type="nucleotide sequence ID" value="NZ_BAAAMY010000004.1"/>
</dbReference>
<sequence>MLRGDLRHTEAGAVRLRPVLVVVVVLGVLAAGLLVWRPGLVDDVRDAFTSSPAPPDPDDDPADVDPPSGLDLPAVPAPPPVAAPREPADTGVPDAAAVRRALAGPLRDRDLGGRVVVGVSGLATDRGDRPVLLGAREAAVPASTTKVMTAAAALEALGPERRFATRVVDGGTRGGVAEVVLVGGGDPLLASAPDPDRPLGEPARADLRTLAEDTAETLRADGTRRVRVAWDDTLFDGPPASPTWEDDYLSSGVVSPVSALWADRGVRPDEVRAPDPARAAAGTFAAALREAGVRTPGAPRAATAPTGATELARVTGLPVDLLVEHLLETSDNEVGEVLAHQVGLAVAGEGSFRGGSRGVTATLRDLGVGLAGVRLNDGSGLSRANRLTATALLDVLDLAAAPDRPELRSVLTGLPVAGFSGSLTNRFATVDPAGLGAVRGKTGTLTGVSGLAGVVTTADGAVLSYAVLADRIDPVDTLGAIQAVDRLVAALAACRCAA</sequence>
<evidence type="ECO:0000256" key="4">
    <source>
        <dbReference type="SAM" id="Phobius"/>
    </source>
</evidence>
<comment type="caution">
    <text evidence="5">The sequence shown here is derived from an EMBL/GenBank/DDBJ whole genome shotgun (WGS) entry which is preliminary data.</text>
</comment>
<name>A0ABN2P8X8_9ACTN</name>
<keyword evidence="4" id="KW-1133">Transmembrane helix</keyword>
<evidence type="ECO:0000256" key="3">
    <source>
        <dbReference type="SAM" id="MobiDB-lite"/>
    </source>
</evidence>
<keyword evidence="4" id="KW-0472">Membrane</keyword>
<organism evidence="5 6">
    <name type="scientific">Nocardioides lentus</name>
    <dbReference type="NCBI Taxonomy" id="338077"/>
    <lineage>
        <taxon>Bacteria</taxon>
        <taxon>Bacillati</taxon>
        <taxon>Actinomycetota</taxon>
        <taxon>Actinomycetes</taxon>
        <taxon>Propionibacteriales</taxon>
        <taxon>Nocardioidaceae</taxon>
        <taxon>Nocardioides</taxon>
    </lineage>
</organism>
<protein>
    <recommendedName>
        <fullName evidence="7">Serine-type D-Ala-D-Ala carboxypeptidase</fullName>
    </recommendedName>
</protein>
<proteinExistence type="inferred from homology"/>
<evidence type="ECO:0000256" key="1">
    <source>
        <dbReference type="ARBA" id="ARBA00006096"/>
    </source>
</evidence>
<evidence type="ECO:0000256" key="2">
    <source>
        <dbReference type="ARBA" id="ARBA00022801"/>
    </source>
</evidence>
<dbReference type="EMBL" id="BAAAMY010000004">
    <property type="protein sequence ID" value="GAA1914815.1"/>
    <property type="molecule type" value="Genomic_DNA"/>
</dbReference>
<dbReference type="InterPro" id="IPR012338">
    <property type="entry name" value="Beta-lactam/transpept-like"/>
</dbReference>
<accession>A0ABN2P8X8</accession>
<dbReference type="Pfam" id="PF02113">
    <property type="entry name" value="Peptidase_S13"/>
    <property type="match status" value="1"/>
</dbReference>
<dbReference type="InterPro" id="IPR000667">
    <property type="entry name" value="Peptidase_S13"/>
</dbReference>
<dbReference type="Gene3D" id="3.50.80.20">
    <property type="entry name" value="D-Ala-D-Ala carboxypeptidase C, peptidase S13"/>
    <property type="match status" value="1"/>
</dbReference>
<dbReference type="NCBIfam" id="TIGR00666">
    <property type="entry name" value="PBP4"/>
    <property type="match status" value="1"/>
</dbReference>
<gene>
    <name evidence="5" type="ORF">GCM10009737_15250</name>
</gene>
<dbReference type="PANTHER" id="PTHR30023:SF0">
    <property type="entry name" value="PENICILLIN-SENSITIVE CARBOXYPEPTIDASE A"/>
    <property type="match status" value="1"/>
</dbReference>
<feature type="transmembrane region" description="Helical" evidence="4">
    <location>
        <begin position="16"/>
        <end position="36"/>
    </location>
</feature>
<dbReference type="Gene3D" id="3.40.710.10">
    <property type="entry name" value="DD-peptidase/beta-lactamase superfamily"/>
    <property type="match status" value="1"/>
</dbReference>
<dbReference type="SUPFAM" id="SSF56601">
    <property type="entry name" value="beta-lactamase/transpeptidase-like"/>
    <property type="match status" value="1"/>
</dbReference>
<feature type="region of interest" description="Disordered" evidence="3">
    <location>
        <begin position="47"/>
        <end position="92"/>
    </location>
</feature>
<keyword evidence="6" id="KW-1185">Reference proteome</keyword>
<dbReference type="PANTHER" id="PTHR30023">
    <property type="entry name" value="D-ALANYL-D-ALANINE CARBOXYPEPTIDASE"/>
    <property type="match status" value="1"/>
</dbReference>
<comment type="similarity">
    <text evidence="1">Belongs to the peptidase S13 family.</text>
</comment>
<dbReference type="PRINTS" id="PR00922">
    <property type="entry name" value="DADACBPTASE3"/>
</dbReference>
<evidence type="ECO:0000313" key="5">
    <source>
        <dbReference type="EMBL" id="GAA1914815.1"/>
    </source>
</evidence>
<evidence type="ECO:0008006" key="7">
    <source>
        <dbReference type="Google" id="ProtNLM"/>
    </source>
</evidence>
<dbReference type="Proteomes" id="UP001501612">
    <property type="component" value="Unassembled WGS sequence"/>
</dbReference>
<keyword evidence="4" id="KW-0812">Transmembrane</keyword>
<keyword evidence="2" id="KW-0378">Hydrolase</keyword>
<reference evidence="5 6" key="1">
    <citation type="journal article" date="2019" name="Int. J. Syst. Evol. Microbiol.">
        <title>The Global Catalogue of Microorganisms (GCM) 10K type strain sequencing project: providing services to taxonomists for standard genome sequencing and annotation.</title>
        <authorList>
            <consortium name="The Broad Institute Genomics Platform"/>
            <consortium name="The Broad Institute Genome Sequencing Center for Infectious Disease"/>
            <person name="Wu L."/>
            <person name="Ma J."/>
        </authorList>
    </citation>
    <scope>NUCLEOTIDE SEQUENCE [LARGE SCALE GENOMIC DNA]</scope>
    <source>
        <strain evidence="5 6">JCM 14046</strain>
    </source>
</reference>
<evidence type="ECO:0000313" key="6">
    <source>
        <dbReference type="Proteomes" id="UP001501612"/>
    </source>
</evidence>